<organism evidence="3 4">
    <name type="scientific">Glomus cerebriforme</name>
    <dbReference type="NCBI Taxonomy" id="658196"/>
    <lineage>
        <taxon>Eukaryota</taxon>
        <taxon>Fungi</taxon>
        <taxon>Fungi incertae sedis</taxon>
        <taxon>Mucoromycota</taxon>
        <taxon>Glomeromycotina</taxon>
        <taxon>Glomeromycetes</taxon>
        <taxon>Glomerales</taxon>
        <taxon>Glomeraceae</taxon>
        <taxon>Glomus</taxon>
    </lineage>
</organism>
<keyword evidence="2" id="KW-0479">Metal-binding</keyword>
<evidence type="ECO:0000256" key="2">
    <source>
        <dbReference type="PIRSR" id="PIRSR607822-1"/>
    </source>
</evidence>
<dbReference type="GO" id="GO:0005886">
    <property type="term" value="C:plasma membrane"/>
    <property type="evidence" value="ECO:0007669"/>
    <property type="project" value="TreeGrafter"/>
</dbReference>
<keyword evidence="2" id="KW-0862">Zinc</keyword>
<dbReference type="SMART" id="SM01260">
    <property type="entry name" value="LANC_like"/>
    <property type="match status" value="1"/>
</dbReference>
<dbReference type="Pfam" id="PF05147">
    <property type="entry name" value="LANC_like"/>
    <property type="match status" value="1"/>
</dbReference>
<feature type="binding site" evidence="2">
    <location>
        <position position="289"/>
    </location>
    <ligand>
        <name>Zn(2+)</name>
        <dbReference type="ChEBI" id="CHEBI:29105"/>
    </ligand>
</feature>
<evidence type="ECO:0000313" key="3">
    <source>
        <dbReference type="EMBL" id="RIA87675.1"/>
    </source>
</evidence>
<gene>
    <name evidence="3" type="ORF">C1645_776746</name>
</gene>
<name>A0A397SUH0_9GLOM</name>
<dbReference type="CDD" id="cd04794">
    <property type="entry name" value="euk_LANCL"/>
    <property type="match status" value="1"/>
</dbReference>
<feature type="binding site" evidence="2">
    <location>
        <position position="335"/>
    </location>
    <ligand>
        <name>Zn(2+)</name>
        <dbReference type="ChEBI" id="CHEBI:29105"/>
    </ligand>
</feature>
<feature type="binding site" evidence="2">
    <location>
        <position position="336"/>
    </location>
    <ligand>
        <name>Zn(2+)</name>
        <dbReference type="ChEBI" id="CHEBI:29105"/>
    </ligand>
</feature>
<dbReference type="GO" id="GO:0005975">
    <property type="term" value="P:carbohydrate metabolic process"/>
    <property type="evidence" value="ECO:0007669"/>
    <property type="project" value="InterPro"/>
</dbReference>
<dbReference type="GO" id="GO:0046872">
    <property type="term" value="F:metal ion binding"/>
    <property type="evidence" value="ECO:0007669"/>
    <property type="project" value="UniProtKB-KW"/>
</dbReference>
<evidence type="ECO:0000256" key="1">
    <source>
        <dbReference type="ARBA" id="ARBA00007179"/>
    </source>
</evidence>
<dbReference type="Proteomes" id="UP000265703">
    <property type="component" value="Unassembled WGS sequence"/>
</dbReference>
<sequence>MYFEEQLPVVDTTFHQIFTVEHKTILRDALLKQCDRILKEIPPNSNYQYWDVYTGTAGLSLLFMKLHKRDPALTFGPKNALTIADEYIDKALTTFMGQHKLPIDGLPSTLEHECGFLCSAIGLFAVAALVKHHTGDQESSQRYLNLIQSHYLRAALSEKTQNELLYGRAGYLYSLRFISKLNLIKDDILSQNISSVIESIIEDGVRTAIKHQVTGHTPLYWLWGGHPYVGAAHGFSGILTTLLQFPRQCQEYMSQIKNTIDYILFKCRKANGNWPTVLSENTNELIQFCHGAPGICFLACKAYEVFKEEEYLKLAKEIADFTYLHGKIRKGVGLCHGISGNAYPFLSVYQLTKDQKYLQYALEYAEICTQWETKTNRGEFDVPDRPWSVFEGLGGSVWFIADLLYWDQVVFRGFPGFNDI</sequence>
<dbReference type="InterPro" id="IPR012341">
    <property type="entry name" value="6hp_glycosidase-like_sf"/>
</dbReference>
<dbReference type="InterPro" id="IPR007822">
    <property type="entry name" value="LANC-like"/>
</dbReference>
<dbReference type="InterPro" id="IPR020464">
    <property type="entry name" value="LanC-like_prot_euk"/>
</dbReference>
<dbReference type="OrthoDB" id="10257263at2759"/>
<dbReference type="PANTHER" id="PTHR12736">
    <property type="entry name" value="LANC-LIKE PROTEIN"/>
    <property type="match status" value="1"/>
</dbReference>
<proteinExistence type="inferred from homology"/>
<accession>A0A397SUH0</accession>
<dbReference type="PRINTS" id="PR01951">
    <property type="entry name" value="LANCEUKARYTE"/>
</dbReference>
<evidence type="ECO:0008006" key="5">
    <source>
        <dbReference type="Google" id="ProtNLM"/>
    </source>
</evidence>
<dbReference type="AlphaFoldDB" id="A0A397SUH0"/>
<reference evidence="3 4" key="1">
    <citation type="submission" date="2018-06" db="EMBL/GenBank/DDBJ databases">
        <title>Comparative genomics reveals the genomic features of Rhizophagus irregularis, R. cerebriforme, R. diaphanum and Gigaspora rosea, and their symbiotic lifestyle signature.</title>
        <authorList>
            <person name="Morin E."/>
            <person name="San Clemente H."/>
            <person name="Chen E.C.H."/>
            <person name="De La Providencia I."/>
            <person name="Hainaut M."/>
            <person name="Kuo A."/>
            <person name="Kohler A."/>
            <person name="Murat C."/>
            <person name="Tang N."/>
            <person name="Roy S."/>
            <person name="Loubradou J."/>
            <person name="Henrissat B."/>
            <person name="Grigoriev I.V."/>
            <person name="Corradi N."/>
            <person name="Roux C."/>
            <person name="Martin F.M."/>
        </authorList>
    </citation>
    <scope>NUCLEOTIDE SEQUENCE [LARGE SCALE GENOMIC DNA]</scope>
    <source>
        <strain evidence="3 4">DAOM 227022</strain>
    </source>
</reference>
<dbReference type="EMBL" id="QKYT01000298">
    <property type="protein sequence ID" value="RIA87675.1"/>
    <property type="molecule type" value="Genomic_DNA"/>
</dbReference>
<evidence type="ECO:0000313" key="4">
    <source>
        <dbReference type="Proteomes" id="UP000265703"/>
    </source>
</evidence>
<dbReference type="Gene3D" id="1.50.10.10">
    <property type="match status" value="1"/>
</dbReference>
<dbReference type="SUPFAM" id="SSF158745">
    <property type="entry name" value="LanC-like"/>
    <property type="match status" value="1"/>
</dbReference>
<protein>
    <recommendedName>
        <fullName evidence="5">Lanthionine synthetase C-like protein</fullName>
    </recommendedName>
</protein>
<keyword evidence="4" id="KW-1185">Reference proteome</keyword>
<dbReference type="GO" id="GO:0031179">
    <property type="term" value="P:peptide modification"/>
    <property type="evidence" value="ECO:0007669"/>
    <property type="project" value="InterPro"/>
</dbReference>
<dbReference type="PANTHER" id="PTHR12736:SF7">
    <property type="entry name" value="LANC-LIKE PROTEIN 3"/>
    <property type="match status" value="1"/>
</dbReference>
<comment type="similarity">
    <text evidence="1">Belongs to the LanC-like protein family.</text>
</comment>
<comment type="caution">
    <text evidence="3">The sequence shown here is derived from an EMBL/GenBank/DDBJ whole genome shotgun (WGS) entry which is preliminary data.</text>
</comment>
<dbReference type="PRINTS" id="PR01950">
    <property type="entry name" value="LANCSUPER"/>
</dbReference>